<proteinExistence type="predicted"/>
<dbReference type="Proteomes" id="UP000275579">
    <property type="component" value="Chromosome"/>
</dbReference>
<reference evidence="2 3" key="1">
    <citation type="submission" date="2018-04" db="EMBL/GenBank/DDBJ databases">
        <title>Complete genome sequences of Streptomyces lydicus strain WYEC and characterization of antagonistic properties of biological control agents.</title>
        <authorList>
            <person name="Mariita R.M."/>
            <person name="Sello J.K."/>
        </authorList>
    </citation>
    <scope>NUCLEOTIDE SEQUENCE [LARGE SCALE GENOMIC DNA]</scope>
    <source>
        <strain evidence="2 3">WYEC 108</strain>
    </source>
</reference>
<dbReference type="EMBL" id="CP029042">
    <property type="protein sequence ID" value="AZS75755.1"/>
    <property type="molecule type" value="Genomic_DNA"/>
</dbReference>
<evidence type="ECO:0000313" key="2">
    <source>
        <dbReference type="EMBL" id="AZS75755.1"/>
    </source>
</evidence>
<dbReference type="AlphaFoldDB" id="A0A3S9YLF9"/>
<sequence length="514" mass="54866">MDELEYGTVVLRFGRDLPPQVSKVYCKGITLKVPTGRSGADLTIEPSLITTAVSKVDGEAQGTEWWVDRDTTDPNEAVFSFVPDTTAAFDGTWAVSFTLSGIEVNPSIGTVDLDIEELTSTTGAEGSYQKRTGQVKVKKGDDGFYFRSLHPRTVVINRGLTVDLLWEAPADNRIVYTMYYRKADGTEASDSVQANFANRVWKSPALDDNANFTLKATVDGQDYFLTTSLTVNNPNVVVNTLTANETVRTDSIDSKTGSTVGITLKSHVTLGKGWVLRVDDLRCRTDATALEVKSNLTVAAGSTLTTNGSVQANDNVTIKADKTLSTGDVRIDKDRTLKVTWVDPTVTNGTITARGNVNMAAGRNLTIPQGGGQLVVADAFVAKSHNPGSTYPKVEIGAAGVATDGSINLRGAITGGSISASSSMKAGGKRVIRNGDRIALQNNVSGTPNFLYHASQAGQWDNVVARPDNRYENNRWYVVSEAGDRASNNAADANEPNVPADPDDDTAGPRTSSA</sequence>
<organism evidence="2 3">
    <name type="scientific">Streptomyces lydicus</name>
    <dbReference type="NCBI Taxonomy" id="47763"/>
    <lineage>
        <taxon>Bacteria</taxon>
        <taxon>Bacillati</taxon>
        <taxon>Actinomycetota</taxon>
        <taxon>Actinomycetes</taxon>
        <taxon>Kitasatosporales</taxon>
        <taxon>Streptomycetaceae</taxon>
        <taxon>Streptomyces</taxon>
    </lineage>
</organism>
<dbReference type="RefSeq" id="WP_127154477.1">
    <property type="nucleotide sequence ID" value="NZ_CP029042.1"/>
</dbReference>
<feature type="region of interest" description="Disordered" evidence="1">
    <location>
        <begin position="482"/>
        <end position="514"/>
    </location>
</feature>
<protein>
    <submittedName>
        <fullName evidence="2">Uncharacterized protein</fullName>
    </submittedName>
</protein>
<gene>
    <name evidence="2" type="ORF">DDE74_37065</name>
</gene>
<evidence type="ECO:0000256" key="1">
    <source>
        <dbReference type="SAM" id="MobiDB-lite"/>
    </source>
</evidence>
<name>A0A3S9YLF9_9ACTN</name>
<accession>A0A3S9YLF9</accession>
<evidence type="ECO:0000313" key="3">
    <source>
        <dbReference type="Proteomes" id="UP000275579"/>
    </source>
</evidence>